<dbReference type="EMBL" id="NBIV01000104">
    <property type="protein sequence ID" value="PXF44024.1"/>
    <property type="molecule type" value="Genomic_DNA"/>
</dbReference>
<dbReference type="OrthoDB" id="10579602at2759"/>
<evidence type="ECO:0000259" key="1">
    <source>
        <dbReference type="Pfam" id="PF01636"/>
    </source>
</evidence>
<dbReference type="Proteomes" id="UP000247409">
    <property type="component" value="Unassembled WGS sequence"/>
</dbReference>
<dbReference type="Gene3D" id="3.90.1200.10">
    <property type="match status" value="1"/>
</dbReference>
<proteinExistence type="predicted"/>
<sequence length="409" mass="46453">MVRDSFGVECFCVGPLSKGHAVQNPNEEQVLMVEVLPIYGSDHVKGLLWVARNDIRNFVWKPIRGNIRTELVLFRCFHDPTFVDVNSGHHMWRKPGWFQHVDRCISMVLSLRGYSKVSVTQLQNTVKSSVLMVEAVESEKASMTGARSDTRFYVKTVEQGSREGLITKQMASFAGSIVPEVIAVNEGLNSFIQIDAGLKHYSPNATALLTSLGQLQRMSIPHLGELQKSGMPTYSVQWVINNVESILKCPTIRNCVETNKRSLLETISVIKGLCQELHTEGLPSTVVHGDLHLANIASRCRTPDWNPKYSFIDWGSSFLGHPMMDVRVLLQSLSHEIDFDQDEVLSQYLKFWNWKMTTVRLNRLLRIAGLCYWIIDLHSIIHNQDGSRSYSVSERVMRLRLILRRIEGS</sequence>
<dbReference type="SUPFAM" id="SSF56112">
    <property type="entry name" value="Protein kinase-like (PK-like)"/>
    <property type="match status" value="1"/>
</dbReference>
<organism evidence="2 3">
    <name type="scientific">Gracilariopsis chorda</name>
    <dbReference type="NCBI Taxonomy" id="448386"/>
    <lineage>
        <taxon>Eukaryota</taxon>
        <taxon>Rhodophyta</taxon>
        <taxon>Florideophyceae</taxon>
        <taxon>Rhodymeniophycidae</taxon>
        <taxon>Gracilariales</taxon>
        <taxon>Gracilariaceae</taxon>
        <taxon>Gracilariopsis</taxon>
    </lineage>
</organism>
<gene>
    <name evidence="2" type="ORF">BWQ96_06257</name>
</gene>
<feature type="domain" description="Aminoglycoside phosphotransferase" evidence="1">
    <location>
        <begin position="281"/>
        <end position="350"/>
    </location>
</feature>
<dbReference type="InterPro" id="IPR002575">
    <property type="entry name" value="Aminoglycoside_PTrfase"/>
</dbReference>
<keyword evidence="3" id="KW-1185">Reference proteome</keyword>
<accession>A0A2V3IPN0</accession>
<dbReference type="AlphaFoldDB" id="A0A2V3IPN0"/>
<evidence type="ECO:0000313" key="2">
    <source>
        <dbReference type="EMBL" id="PXF44024.1"/>
    </source>
</evidence>
<comment type="caution">
    <text evidence="2">The sequence shown here is derived from an EMBL/GenBank/DDBJ whole genome shotgun (WGS) entry which is preliminary data.</text>
</comment>
<dbReference type="Pfam" id="PF01636">
    <property type="entry name" value="APH"/>
    <property type="match status" value="1"/>
</dbReference>
<dbReference type="InterPro" id="IPR011009">
    <property type="entry name" value="Kinase-like_dom_sf"/>
</dbReference>
<name>A0A2V3IPN0_9FLOR</name>
<protein>
    <recommendedName>
        <fullName evidence="1">Aminoglycoside phosphotransferase domain-containing protein</fullName>
    </recommendedName>
</protein>
<reference evidence="2 3" key="1">
    <citation type="journal article" date="2018" name="Mol. Biol. Evol.">
        <title>Analysis of the draft genome of the red seaweed Gracilariopsis chorda provides insights into genome size evolution in Rhodophyta.</title>
        <authorList>
            <person name="Lee J."/>
            <person name="Yang E.C."/>
            <person name="Graf L."/>
            <person name="Yang J.H."/>
            <person name="Qiu H."/>
            <person name="Zel Zion U."/>
            <person name="Chan C.X."/>
            <person name="Stephens T.G."/>
            <person name="Weber A.P.M."/>
            <person name="Boo G.H."/>
            <person name="Boo S.M."/>
            <person name="Kim K.M."/>
            <person name="Shin Y."/>
            <person name="Jung M."/>
            <person name="Lee S.J."/>
            <person name="Yim H.S."/>
            <person name="Lee J.H."/>
            <person name="Bhattacharya D."/>
            <person name="Yoon H.S."/>
        </authorList>
    </citation>
    <scope>NUCLEOTIDE SEQUENCE [LARGE SCALE GENOMIC DNA]</scope>
    <source>
        <strain evidence="2 3">SKKU-2015</strain>
        <tissue evidence="2">Whole body</tissue>
    </source>
</reference>
<evidence type="ECO:0000313" key="3">
    <source>
        <dbReference type="Proteomes" id="UP000247409"/>
    </source>
</evidence>